<feature type="region of interest" description="Disordered" evidence="8">
    <location>
        <begin position="1"/>
        <end position="37"/>
    </location>
</feature>
<dbReference type="SMART" id="SM00066">
    <property type="entry name" value="GAL4"/>
    <property type="match status" value="1"/>
</dbReference>
<feature type="compositionally biased region" description="Low complexity" evidence="8">
    <location>
        <begin position="28"/>
        <end position="37"/>
    </location>
</feature>
<comment type="caution">
    <text evidence="10">The sequence shown here is derived from an EMBL/GenBank/DDBJ whole genome shotgun (WGS) entry which is preliminary data.</text>
</comment>
<name>A0AAN6BVQ6_FUSAU</name>
<evidence type="ECO:0000313" key="11">
    <source>
        <dbReference type="Proteomes" id="UP000537989"/>
    </source>
</evidence>
<evidence type="ECO:0000256" key="8">
    <source>
        <dbReference type="SAM" id="MobiDB-lite"/>
    </source>
</evidence>
<dbReference type="Gene3D" id="4.10.240.10">
    <property type="entry name" value="Zn(2)-C6 fungal-type DNA-binding domain"/>
    <property type="match status" value="1"/>
</dbReference>
<evidence type="ECO:0000256" key="5">
    <source>
        <dbReference type="ARBA" id="ARBA00023002"/>
    </source>
</evidence>
<dbReference type="GO" id="GO:0045329">
    <property type="term" value="P:carnitine biosynthetic process"/>
    <property type="evidence" value="ECO:0007669"/>
    <property type="project" value="TreeGrafter"/>
</dbReference>
<evidence type="ECO:0000256" key="1">
    <source>
        <dbReference type="ARBA" id="ARBA00001954"/>
    </source>
</evidence>
<dbReference type="Pfam" id="PF02668">
    <property type="entry name" value="TauD"/>
    <property type="match status" value="1"/>
</dbReference>
<dbReference type="PROSITE" id="PS50048">
    <property type="entry name" value="ZN2_CY6_FUNGAL_2"/>
    <property type="match status" value="1"/>
</dbReference>
<dbReference type="InterPro" id="IPR042098">
    <property type="entry name" value="TauD-like_sf"/>
</dbReference>
<evidence type="ECO:0000259" key="9">
    <source>
        <dbReference type="PROSITE" id="PS50048"/>
    </source>
</evidence>
<dbReference type="Pfam" id="PF11951">
    <property type="entry name" value="Fungal_trans_2"/>
    <property type="match status" value="1"/>
</dbReference>
<keyword evidence="6" id="KW-0408">Iron</keyword>
<evidence type="ECO:0000256" key="3">
    <source>
        <dbReference type="ARBA" id="ARBA00022723"/>
    </source>
</evidence>
<evidence type="ECO:0000313" key="10">
    <source>
        <dbReference type="EMBL" id="KAF5230171.1"/>
    </source>
</evidence>
<dbReference type="Proteomes" id="UP000537989">
    <property type="component" value="Unassembled WGS sequence"/>
</dbReference>
<evidence type="ECO:0000256" key="4">
    <source>
        <dbReference type="ARBA" id="ARBA00022964"/>
    </source>
</evidence>
<dbReference type="InterPro" id="IPR021858">
    <property type="entry name" value="Fun_TF"/>
</dbReference>
<keyword evidence="11" id="KW-1185">Reference proteome</keyword>
<dbReference type="PANTHER" id="PTHR10696:SF25">
    <property type="entry name" value="OXIDOREDUCTASE AIM17-RELATED"/>
    <property type="match status" value="1"/>
</dbReference>
<dbReference type="EMBL" id="JAAMOD010000363">
    <property type="protein sequence ID" value="KAF5230171.1"/>
    <property type="molecule type" value="Genomic_DNA"/>
</dbReference>
<sequence>MQSHSNGCCLPRAASIPASKAGNHRESQSQSTGGVTSSPLFSCVTLANARSNIKARSVEIDPTSESVNIQWENDAPGFGKAHTTKLSLAALREINKSGSLPGFGRDTNDPQILWAKEPLPNLKDFNYEEYLKDDREVYKLIHQLRTDGLAFVTNVPGKVESLATIAERIGPVQDTFYGRTWDVRTVPQASNAAYTSADLGFHTDLLYFQNPPHVQLLHCVQSASKGGASVFADAYKSAVDLFRSDSEAFETLATTPVNYHYNHPNDNVYRTTKPVIDLRPLRIDDKLYTRVQDYAKDYHDLSLQNGGSGWSDAVLVDHMLKINWGPPFLAPFSNHQDPIVKKQSDQSPLLALNDKVEKWHEAASKFNALLQRSEYLFERKMNSGDCVLFDNTRILHSRRAFDMADVGKPRWLRGTYVDKDSYFILISKRLRFPTTLHNRHVMDADNAPKIKHTRKGAAKSRNGCSKCKARRIKCDERRPSCENCVKLKFPCPGYQRQLRWAHKHQRTETLIPQETISRPDDWTQDPPPIGQVTQVGECNTQAESTDLQNVLDALQDESISMGHDCDFAWLTEAPPTFQVTDLDLREEHIDEPLWNSFNILERPEVSQHDLTSMSNLSIVQRPVHLSITLIEYWFQHICPVRSTFDSEVNNNRSLARNSWGTSEAVFYTMQAMSAACLVHTLPHLSEILPTLREQATLAIAQGISQVRNLRVAQVTADLVFAVLAMGTSSHWVTPNSDYPWLESARELLSIWSVGISAADALLHAYFRQALAYWEMLLTVVGPGSKPSNLEKRRQKYHGRLRRAMLLEADDVDDISYDNPSMNSNLKPLGTLPNSWCGISNEVIETFGQVLALCRSACERNQDKAALTLDMTSKALCDIAVAHELEKELLSMDFDTMVLLEEVQGFYVDTLDINTPVTHLLQTAEVYRKAGLLQLYLTFDDLVVNTSGGCDKATSIGGAEDGEPRSKSLADLALQLVAALEGIPVESGSKFIHPMLYVSAAAGLRFDKYFDFHCPGMSDEINSDQSYLFVSPMDWNSLDPTQAQYLPKISDTVAMLIPQSVLKIANARRLVWSRLSMIRHALPYKASDSFLRLVKTIWLEYDKAQSDTSTNQWFKILTQTGLEMPL</sequence>
<dbReference type="PROSITE" id="PS00463">
    <property type="entry name" value="ZN2_CY6_FUNGAL_1"/>
    <property type="match status" value="1"/>
</dbReference>
<dbReference type="GO" id="GO:0008270">
    <property type="term" value="F:zinc ion binding"/>
    <property type="evidence" value="ECO:0007669"/>
    <property type="project" value="InterPro"/>
</dbReference>
<dbReference type="GO" id="GO:0000981">
    <property type="term" value="F:DNA-binding transcription factor activity, RNA polymerase II-specific"/>
    <property type="evidence" value="ECO:0007669"/>
    <property type="project" value="InterPro"/>
</dbReference>
<dbReference type="Pfam" id="PF00172">
    <property type="entry name" value="Zn_clus"/>
    <property type="match status" value="1"/>
</dbReference>
<dbReference type="AlphaFoldDB" id="A0AAN6BVQ6"/>
<dbReference type="CDD" id="cd00250">
    <property type="entry name" value="CAS_like"/>
    <property type="match status" value="1"/>
</dbReference>
<keyword evidence="3" id="KW-0479">Metal-binding</keyword>
<dbReference type="InterPro" id="IPR003819">
    <property type="entry name" value="TauD/TfdA-like"/>
</dbReference>
<dbReference type="InterPro" id="IPR036864">
    <property type="entry name" value="Zn2-C6_fun-type_DNA-bd_sf"/>
</dbReference>
<gene>
    <name evidence="10" type="ORF">FAUST_9964</name>
</gene>
<proteinExistence type="inferred from homology"/>
<keyword evidence="7" id="KW-0539">Nucleus</keyword>
<reference evidence="10 11" key="1">
    <citation type="submission" date="2020-02" db="EMBL/GenBank/DDBJ databases">
        <title>Identification and distribution of gene clusters putatively required for synthesis of sphingolipid metabolism inhibitors in phylogenetically diverse species of the filamentous fungus Fusarium.</title>
        <authorList>
            <person name="Kim H.-S."/>
            <person name="Busman M."/>
            <person name="Brown D.W."/>
            <person name="Divon H."/>
            <person name="Uhlig S."/>
            <person name="Proctor R.H."/>
        </authorList>
    </citation>
    <scope>NUCLEOTIDE SEQUENCE [LARGE SCALE GENOMIC DNA]</scope>
    <source>
        <strain evidence="10 11">NRRL 2903</strain>
    </source>
</reference>
<dbReference type="GO" id="GO:0051213">
    <property type="term" value="F:dioxygenase activity"/>
    <property type="evidence" value="ECO:0007669"/>
    <property type="project" value="UniProtKB-KW"/>
</dbReference>
<evidence type="ECO:0000256" key="6">
    <source>
        <dbReference type="ARBA" id="ARBA00023004"/>
    </source>
</evidence>
<feature type="domain" description="Zn(2)-C6 fungal-type" evidence="9">
    <location>
        <begin position="463"/>
        <end position="491"/>
    </location>
</feature>
<keyword evidence="4" id="KW-0223">Dioxygenase</keyword>
<dbReference type="CDD" id="cd00067">
    <property type="entry name" value="GAL4"/>
    <property type="match status" value="1"/>
</dbReference>
<organism evidence="10 11">
    <name type="scientific">Fusarium austroamericanum</name>
    <dbReference type="NCBI Taxonomy" id="282268"/>
    <lineage>
        <taxon>Eukaryota</taxon>
        <taxon>Fungi</taxon>
        <taxon>Dikarya</taxon>
        <taxon>Ascomycota</taxon>
        <taxon>Pezizomycotina</taxon>
        <taxon>Sordariomycetes</taxon>
        <taxon>Hypocreomycetidae</taxon>
        <taxon>Hypocreales</taxon>
        <taxon>Nectriaceae</taxon>
        <taxon>Fusarium</taxon>
    </lineage>
</organism>
<dbReference type="SUPFAM" id="SSF51197">
    <property type="entry name" value="Clavaminate synthase-like"/>
    <property type="match status" value="1"/>
</dbReference>
<dbReference type="InterPro" id="IPR050411">
    <property type="entry name" value="AlphaKG_dependent_hydroxylases"/>
</dbReference>
<dbReference type="SUPFAM" id="SSF57701">
    <property type="entry name" value="Zn2/Cys6 DNA-binding domain"/>
    <property type="match status" value="1"/>
</dbReference>
<dbReference type="PANTHER" id="PTHR10696">
    <property type="entry name" value="GAMMA-BUTYROBETAINE HYDROXYLASE-RELATED"/>
    <property type="match status" value="1"/>
</dbReference>
<accession>A0AAN6BVQ6</accession>
<comment type="similarity">
    <text evidence="2">Belongs to the gamma-BBH/TMLD family.</text>
</comment>
<dbReference type="Gene3D" id="3.60.130.10">
    <property type="entry name" value="Clavaminate synthase-like"/>
    <property type="match status" value="1"/>
</dbReference>
<evidence type="ECO:0000256" key="2">
    <source>
        <dbReference type="ARBA" id="ARBA00008654"/>
    </source>
</evidence>
<comment type="cofactor">
    <cofactor evidence="1">
        <name>Fe(2+)</name>
        <dbReference type="ChEBI" id="CHEBI:29033"/>
    </cofactor>
</comment>
<keyword evidence="5" id="KW-0560">Oxidoreductase</keyword>
<dbReference type="GO" id="GO:0005739">
    <property type="term" value="C:mitochondrion"/>
    <property type="evidence" value="ECO:0007669"/>
    <property type="project" value="TreeGrafter"/>
</dbReference>
<evidence type="ECO:0000256" key="7">
    <source>
        <dbReference type="ARBA" id="ARBA00023242"/>
    </source>
</evidence>
<protein>
    <recommendedName>
        <fullName evidence="9">Zn(2)-C6 fungal-type domain-containing protein</fullName>
    </recommendedName>
</protein>
<dbReference type="InterPro" id="IPR001138">
    <property type="entry name" value="Zn2Cys6_DnaBD"/>
</dbReference>